<dbReference type="AlphaFoldDB" id="A0AAJ1K8C1"/>
<dbReference type="GO" id="GO:0005886">
    <property type="term" value="C:plasma membrane"/>
    <property type="evidence" value="ECO:0007669"/>
    <property type="project" value="UniProtKB-SubCell"/>
</dbReference>
<comment type="subcellular location">
    <subcellularLocation>
        <location evidence="1 7">Cell membrane</location>
        <topology evidence="1 7">Multi-pass membrane protein</topology>
    </subcellularLocation>
</comment>
<keyword evidence="6 8" id="KW-0472">Membrane</keyword>
<comment type="similarity">
    <text evidence="7">Belongs to the drug/metabolite transporter (DMT) superfamily. Small multidrug resistance (SMR) (TC 2.A.7.1) family.</text>
</comment>
<dbReference type="FunFam" id="1.10.3730.20:FF:000001">
    <property type="entry name" value="Quaternary ammonium compound resistance transporter SugE"/>
    <property type="match status" value="1"/>
</dbReference>
<evidence type="ECO:0000256" key="4">
    <source>
        <dbReference type="ARBA" id="ARBA00022692"/>
    </source>
</evidence>
<evidence type="ECO:0000256" key="3">
    <source>
        <dbReference type="ARBA" id="ARBA00022475"/>
    </source>
</evidence>
<keyword evidence="2" id="KW-0813">Transport</keyword>
<evidence type="ECO:0000256" key="1">
    <source>
        <dbReference type="ARBA" id="ARBA00004651"/>
    </source>
</evidence>
<dbReference type="Proteomes" id="UP001216801">
    <property type="component" value="Unassembled WGS sequence"/>
</dbReference>
<name>A0AAJ1K8C1_9BACI</name>
<evidence type="ECO:0000256" key="7">
    <source>
        <dbReference type="RuleBase" id="RU003942"/>
    </source>
</evidence>
<dbReference type="Pfam" id="PF00893">
    <property type="entry name" value="Multi_Drug_Res"/>
    <property type="match status" value="1"/>
</dbReference>
<evidence type="ECO:0000256" key="6">
    <source>
        <dbReference type="ARBA" id="ARBA00023136"/>
    </source>
</evidence>
<feature type="transmembrane region" description="Helical" evidence="8">
    <location>
        <begin position="30"/>
        <end position="48"/>
    </location>
</feature>
<gene>
    <name evidence="9" type="ORF">P6U19_18430</name>
</gene>
<sequence length="107" mass="11365">MNAYILLITSVLCEVFGASMLKSSNGFKKLFPSLGVAIGYGLAFYILSLSLKTLPIGTAYAIWGGLGTAFTALIGMTIFKENKNPKKLLGLLFIIGGVMILKFGGSH</sequence>
<dbReference type="EMBL" id="JARPRR010000014">
    <property type="protein sequence ID" value="MDG0954569.1"/>
    <property type="molecule type" value="Genomic_DNA"/>
</dbReference>
<dbReference type="InterPro" id="IPR045324">
    <property type="entry name" value="Small_multidrug_res"/>
</dbReference>
<protein>
    <submittedName>
        <fullName evidence="9">Multidrug efflux SMR transporter</fullName>
    </submittedName>
</protein>
<organism evidence="9 10">
    <name type="scientific">Bacillus paranthracis</name>
    <dbReference type="NCBI Taxonomy" id="2026186"/>
    <lineage>
        <taxon>Bacteria</taxon>
        <taxon>Bacillati</taxon>
        <taxon>Bacillota</taxon>
        <taxon>Bacilli</taxon>
        <taxon>Bacillales</taxon>
        <taxon>Bacillaceae</taxon>
        <taxon>Bacillus</taxon>
        <taxon>Bacillus cereus group</taxon>
    </lineage>
</organism>
<dbReference type="Gene3D" id="1.10.3730.20">
    <property type="match status" value="1"/>
</dbReference>
<keyword evidence="5 8" id="KW-1133">Transmembrane helix</keyword>
<evidence type="ECO:0000256" key="5">
    <source>
        <dbReference type="ARBA" id="ARBA00022989"/>
    </source>
</evidence>
<accession>A0AAJ1K8C1</accession>
<dbReference type="PANTHER" id="PTHR30561">
    <property type="entry name" value="SMR FAMILY PROTON-DEPENDENT DRUG EFFLUX TRANSPORTER SUGE"/>
    <property type="match status" value="1"/>
</dbReference>
<feature type="transmembrane region" description="Helical" evidence="8">
    <location>
        <begin position="88"/>
        <end position="105"/>
    </location>
</feature>
<dbReference type="PANTHER" id="PTHR30561:SF1">
    <property type="entry name" value="MULTIDRUG TRANSPORTER EMRE"/>
    <property type="match status" value="1"/>
</dbReference>
<evidence type="ECO:0000313" key="9">
    <source>
        <dbReference type="EMBL" id="MDG0954569.1"/>
    </source>
</evidence>
<reference evidence="9" key="1">
    <citation type="submission" date="2023-03" db="EMBL/GenBank/DDBJ databases">
        <title>Genetic diversity of Bacillus cereus sensu lato isolates from Slovenia.</title>
        <authorList>
            <person name="Abdelli M."/>
        </authorList>
    </citation>
    <scope>NUCLEOTIDE SEQUENCE</scope>
    <source>
        <strain evidence="9">SIBC39</strain>
    </source>
</reference>
<dbReference type="InterPro" id="IPR000390">
    <property type="entry name" value="Small_drug/metabolite_transptr"/>
</dbReference>
<dbReference type="InterPro" id="IPR037185">
    <property type="entry name" value="EmrE-like"/>
</dbReference>
<keyword evidence="4 7" id="KW-0812">Transmembrane</keyword>
<evidence type="ECO:0000313" key="10">
    <source>
        <dbReference type="Proteomes" id="UP001216801"/>
    </source>
</evidence>
<evidence type="ECO:0000256" key="2">
    <source>
        <dbReference type="ARBA" id="ARBA00022448"/>
    </source>
</evidence>
<feature type="transmembrane region" description="Helical" evidence="8">
    <location>
        <begin position="60"/>
        <end position="79"/>
    </location>
</feature>
<evidence type="ECO:0000256" key="8">
    <source>
        <dbReference type="SAM" id="Phobius"/>
    </source>
</evidence>
<keyword evidence="3" id="KW-1003">Cell membrane</keyword>
<dbReference type="GO" id="GO:0022857">
    <property type="term" value="F:transmembrane transporter activity"/>
    <property type="evidence" value="ECO:0007669"/>
    <property type="project" value="InterPro"/>
</dbReference>
<proteinExistence type="inferred from homology"/>
<comment type="caution">
    <text evidence="9">The sequence shown here is derived from an EMBL/GenBank/DDBJ whole genome shotgun (WGS) entry which is preliminary data.</text>
</comment>
<dbReference type="SUPFAM" id="SSF103481">
    <property type="entry name" value="Multidrug resistance efflux transporter EmrE"/>
    <property type="match status" value="1"/>
</dbReference>
<dbReference type="RefSeq" id="WP_000995315.1">
    <property type="nucleotide sequence ID" value="NZ_CP040515.1"/>
</dbReference>